<dbReference type="InterPro" id="IPR020904">
    <property type="entry name" value="Sc_DH/Rdtase_CS"/>
</dbReference>
<organism evidence="5">
    <name type="scientific">Phaeodactylum tricornutum</name>
    <name type="common">Diatom</name>
    <dbReference type="NCBI Taxonomy" id="2850"/>
    <lineage>
        <taxon>Eukaryota</taxon>
        <taxon>Sar</taxon>
        <taxon>Stramenopiles</taxon>
        <taxon>Ochrophyta</taxon>
        <taxon>Bacillariophyta</taxon>
        <taxon>Bacillariophyceae</taxon>
        <taxon>Bacillariophycidae</taxon>
        <taxon>Naviculales</taxon>
        <taxon>Phaeodactylaceae</taxon>
        <taxon>Phaeodactylum</taxon>
    </lineage>
</organism>
<dbReference type="PANTHER" id="PTHR44845">
    <property type="entry name" value="CARRIER DOMAIN-CONTAINING PROTEIN"/>
    <property type="match status" value="1"/>
</dbReference>
<evidence type="ECO:0000313" key="5">
    <source>
        <dbReference type="EMBL" id="CAG9284077.1"/>
    </source>
</evidence>
<dbReference type="Pfam" id="PF00106">
    <property type="entry name" value="adh_short"/>
    <property type="match status" value="1"/>
</dbReference>
<dbReference type="Pfam" id="PF00501">
    <property type="entry name" value="AMP-binding"/>
    <property type="match status" value="1"/>
</dbReference>
<dbReference type="FunFam" id="3.40.50.720:FF:000047">
    <property type="entry name" value="NADP-dependent L-serine/L-allo-threonine dehydrogenase"/>
    <property type="match status" value="1"/>
</dbReference>
<dbReference type="InterPro" id="IPR045851">
    <property type="entry name" value="AMP-bd_C_sf"/>
</dbReference>
<evidence type="ECO:0000259" key="4">
    <source>
        <dbReference type="PROSITE" id="PS50075"/>
    </source>
</evidence>
<dbReference type="InterPro" id="IPR036291">
    <property type="entry name" value="NAD(P)-bd_dom_sf"/>
</dbReference>
<dbReference type="Gene3D" id="3.30.300.30">
    <property type="match status" value="1"/>
</dbReference>
<name>A0A8J9S718_PHATR</name>
<dbReference type="PANTHER" id="PTHR44845:SF6">
    <property type="entry name" value="BETA-ALANINE-ACTIVATING ENZYME"/>
    <property type="match status" value="1"/>
</dbReference>
<dbReference type="SUPFAM" id="SSF51735">
    <property type="entry name" value="NAD(P)-binding Rossmann-fold domains"/>
    <property type="match status" value="2"/>
</dbReference>
<keyword evidence="3" id="KW-0560">Oxidoreductase</keyword>
<dbReference type="InterPro" id="IPR009081">
    <property type="entry name" value="PP-bd_ACP"/>
</dbReference>
<sequence>MTQDEPKCIHVSFHDQAAQTPDAVCLIEEDLTFTYAEVQRRVILLAKELRDNGSCTNAVVAIFMEPCADYIISMLAVLTAGAAYVPLELAYPITMLQRVLHDATPVAVVTKQEQRALLPVTNTALAVLCLDDNEHHELQETAGQPESQAELLQTYQSFPPVSLDDLAFIVYSSGTTGQPKGIANPHRAPALSYRWRFDEFVDPGPGSVVACNVFFVWEALRAVMRGGAVVPVPASIVFDGEALSVFLHQHSVTEMLFTPSLLENFFNTMSEADLRARLVALKTIFLNGEVVTLNLRERCFRLLPSVRFINLYSISECHEVGAVDLREIDLNLSTKYCPIGAPCTYSPAYILDDEGRHAVAPGDAGELYIGGDMLAVGYLNLPELTATRFVPDPFRPDEGCMYRTGDRARMLENGQLEILGRCDFMVKIRGYSIVLGAVEAALVETVSLSSCVVVADGEEGEDKHLVAYLVRAPHEDVETRLSHWSIDTRTGACPEIRHAVDGALPHYMVPSVFVEVETLPVSAVGAKLDRKALQAQSADRRAMLRSLQLSAETHTTPLHTATSHQPARWKRVAKHLRVPHGSSREDVEDVMLILWEVVLDREPGMLDSNSDFHEHGGHSLSAARLVSLMNKTFSCRLLAVQLMQGMSIGTATDAVVASWLEDPISNGGESGSNRVHQMNGSGGTIPNGALRTADEDQIIQQVRGAAVLPEDIIPKSQGFPTRGLGESKEVFLTGSTGFLGAHVLAELLLKNPSATVVCLARSKDPKVVQINLERYKLWQPEFSTRIKAVSGDLSLAKLGLDLSSWKQITQAADAVVHCGAAVSLTSPYAMLEAVNVYGTLNIIRLACECKAGTPLIYVSSNGIFPCDKGKDEIFLENDDVGCLPDRLGAMNGYGLSKWVAEQLVVAAHKRGLPTMTIRFGNLGWQSTSGIGNSLDFQSIILNGARRMVVRPRVKGWKFEITPIDFAAAALVGLADTAIHLKAGSIFNCVQSELVDADRVFGWVSESDTLSLLALDFEDWQQRVDEASNDDLSLSTLQAFAMGLPGGASYLSECAHLDCSKFDAAVASLHPPLRRLGPSELSEYFKIFLSANPIISSVAADSVIKPSAVDPSVSTEHQGPLAGQVAVVTGASSGIGRAIVLSLVQAGCNVAMAARRLSELEKTQKEVAEACSGSPVKMMCVRTDVTKRDEVAHLVQVVEVSLGPIDIMVNCAGVMYFTLMKNVVWDQWEAQVDVNCKGTMYGIGSVLPRMLDRGKGHIVNITSDAGRKAFPGLAVYSGSKFFVEGVSQALRAETASTGLRVTCIQPGNVETPLLSKSTDPDGLAEYGTPTGAKVLEPADIGRAVVYAVSQPEWCAVNEILVEPREEPA</sequence>
<dbReference type="PRINTS" id="PR00081">
    <property type="entry name" value="GDHRDH"/>
</dbReference>
<accession>A0A8J9S718</accession>
<dbReference type="InterPro" id="IPR042099">
    <property type="entry name" value="ANL_N_sf"/>
</dbReference>
<dbReference type="InterPro" id="IPR010080">
    <property type="entry name" value="Thioester_reductase-like_dom"/>
</dbReference>
<dbReference type="InterPro" id="IPR002347">
    <property type="entry name" value="SDR_fam"/>
</dbReference>
<reference evidence="5" key="1">
    <citation type="submission" date="2022-02" db="EMBL/GenBank/DDBJ databases">
        <authorList>
            <person name="Giguere J D."/>
        </authorList>
    </citation>
    <scope>NUCLEOTIDE SEQUENCE</scope>
    <source>
        <strain evidence="5">CCAP 1055/1</strain>
    </source>
</reference>
<dbReference type="InterPro" id="IPR020845">
    <property type="entry name" value="AMP-binding_CS"/>
</dbReference>
<protein>
    <recommendedName>
        <fullName evidence="4">Carrier domain-containing protein</fullName>
    </recommendedName>
</protein>
<keyword evidence="2" id="KW-0597">Phosphoprotein</keyword>
<proteinExistence type="predicted"/>
<dbReference type="InterPro" id="IPR000873">
    <property type="entry name" value="AMP-dep_synth/lig_dom"/>
</dbReference>
<dbReference type="PRINTS" id="PR00080">
    <property type="entry name" value="SDRFAMILY"/>
</dbReference>
<dbReference type="InterPro" id="IPR013120">
    <property type="entry name" value="FAR_NAD-bd"/>
</dbReference>
<dbReference type="EMBL" id="OU594943">
    <property type="protein sequence ID" value="CAG9284077.1"/>
    <property type="molecule type" value="Genomic_DNA"/>
</dbReference>
<feature type="domain" description="Carrier" evidence="4">
    <location>
        <begin position="582"/>
        <end position="659"/>
    </location>
</feature>
<dbReference type="SUPFAM" id="SSF47336">
    <property type="entry name" value="ACP-like"/>
    <property type="match status" value="1"/>
</dbReference>
<dbReference type="Pfam" id="PF00550">
    <property type="entry name" value="PP-binding"/>
    <property type="match status" value="1"/>
</dbReference>
<evidence type="ECO:0000256" key="2">
    <source>
        <dbReference type="ARBA" id="ARBA00022553"/>
    </source>
</evidence>
<dbReference type="InterPro" id="IPR036736">
    <property type="entry name" value="ACP-like_sf"/>
</dbReference>
<dbReference type="NCBIfam" id="TIGR01746">
    <property type="entry name" value="Thioester-redct"/>
    <property type="match status" value="1"/>
</dbReference>
<gene>
    <name evidence="5" type="ORF">PTTT1_LOCUS24801</name>
</gene>
<dbReference type="Proteomes" id="UP000836788">
    <property type="component" value="Chromosome 2"/>
</dbReference>
<evidence type="ECO:0000256" key="1">
    <source>
        <dbReference type="ARBA" id="ARBA00022450"/>
    </source>
</evidence>
<evidence type="ECO:0000256" key="3">
    <source>
        <dbReference type="ARBA" id="ARBA00023002"/>
    </source>
</evidence>
<keyword evidence="1" id="KW-0596">Phosphopantetheine</keyword>
<dbReference type="PROSITE" id="PS50075">
    <property type="entry name" value="CARRIER"/>
    <property type="match status" value="1"/>
</dbReference>
<dbReference type="CDD" id="cd05930">
    <property type="entry name" value="A_NRPS"/>
    <property type="match status" value="1"/>
</dbReference>
<dbReference type="Pfam" id="PF07993">
    <property type="entry name" value="NAD_binding_4"/>
    <property type="match status" value="1"/>
</dbReference>
<dbReference type="Gene3D" id="1.10.1200.10">
    <property type="entry name" value="ACP-like"/>
    <property type="match status" value="1"/>
</dbReference>
<dbReference type="GO" id="GO:0016616">
    <property type="term" value="F:oxidoreductase activity, acting on the CH-OH group of donors, NAD or NADP as acceptor"/>
    <property type="evidence" value="ECO:0007669"/>
    <property type="project" value="UniProtKB-ARBA"/>
</dbReference>
<dbReference type="SUPFAM" id="SSF56801">
    <property type="entry name" value="Acetyl-CoA synthetase-like"/>
    <property type="match status" value="1"/>
</dbReference>
<dbReference type="Gene3D" id="3.40.50.12780">
    <property type="entry name" value="N-terminal domain of ligase-like"/>
    <property type="match status" value="1"/>
</dbReference>
<dbReference type="Gene3D" id="3.40.50.720">
    <property type="entry name" value="NAD(P)-binding Rossmann-like Domain"/>
    <property type="match status" value="2"/>
</dbReference>
<dbReference type="PROSITE" id="PS00061">
    <property type="entry name" value="ADH_SHORT"/>
    <property type="match status" value="1"/>
</dbReference>
<dbReference type="PROSITE" id="PS00455">
    <property type="entry name" value="AMP_BINDING"/>
    <property type="match status" value="1"/>
</dbReference>